<reference evidence="11 12" key="1">
    <citation type="submission" date="2021-02" db="EMBL/GenBank/DDBJ databases">
        <authorList>
            <person name="Vanwijnsberghe S."/>
        </authorList>
    </citation>
    <scope>NUCLEOTIDE SEQUENCE [LARGE SCALE GENOMIC DNA]</scope>
    <source>
        <strain evidence="11 12">R-69776</strain>
    </source>
</reference>
<feature type="transmembrane region" description="Helical" evidence="9">
    <location>
        <begin position="153"/>
        <end position="179"/>
    </location>
</feature>
<keyword evidence="3" id="KW-0813">Transport</keyword>
<feature type="transmembrane region" description="Helical" evidence="9">
    <location>
        <begin position="186"/>
        <end position="205"/>
    </location>
</feature>
<feature type="domain" description="ABC-2 type transporter transmembrane" evidence="10">
    <location>
        <begin position="32"/>
        <end position="232"/>
    </location>
</feature>
<feature type="transmembrane region" description="Helical" evidence="9">
    <location>
        <begin position="83"/>
        <end position="105"/>
    </location>
</feature>
<feature type="transmembrane region" description="Helical" evidence="9">
    <location>
        <begin position="126"/>
        <end position="147"/>
    </location>
</feature>
<dbReference type="PANTHER" id="PTHR30413">
    <property type="entry name" value="INNER MEMBRANE TRANSPORT PERMEASE"/>
    <property type="match status" value="1"/>
</dbReference>
<keyword evidence="7" id="KW-0762">Sugar transport</keyword>
<protein>
    <recommendedName>
        <fullName evidence="10">ABC-2 type transporter transmembrane domain-containing protein</fullName>
    </recommendedName>
</protein>
<evidence type="ECO:0000313" key="12">
    <source>
        <dbReference type="Proteomes" id="UP000673821"/>
    </source>
</evidence>
<evidence type="ECO:0000256" key="3">
    <source>
        <dbReference type="ARBA" id="ARBA00022448"/>
    </source>
</evidence>
<evidence type="ECO:0000256" key="6">
    <source>
        <dbReference type="ARBA" id="ARBA00022989"/>
    </source>
</evidence>
<name>A0ABN7KNE2_9BURK</name>
<accession>A0ABN7KNE2</accession>
<sequence>MRANVSSPRGDSRAAKAARDIIDGVTNYPVWGTLAWQDIRQRYRRSVLGPFWITLTMLVTIAGMGPLYGALLKIDLHAFVPHLALGIITWGLISGLIIDGCACFSAVETIVRSVRLPLTLHVMRSLWRNIVMFGHNILAYLPVMILLRIPPHWSWLLAIPGVLLVMIAAFPASIILGVFCTRFRDMQPIVGSIVQLAFFLTPIIWTPEALGSRAYLANYNPLYLFMEIVRGPIYGGIPSAEIYLGAIGVTVVLYLIAVPLFARFRARIAFWI</sequence>
<evidence type="ECO:0000313" key="11">
    <source>
        <dbReference type="EMBL" id="CAE6702343.1"/>
    </source>
</evidence>
<evidence type="ECO:0000256" key="1">
    <source>
        <dbReference type="ARBA" id="ARBA00004651"/>
    </source>
</evidence>
<proteinExistence type="inferred from homology"/>
<evidence type="ECO:0000256" key="9">
    <source>
        <dbReference type="SAM" id="Phobius"/>
    </source>
</evidence>
<evidence type="ECO:0000256" key="7">
    <source>
        <dbReference type="ARBA" id="ARBA00023047"/>
    </source>
</evidence>
<feature type="transmembrane region" description="Helical" evidence="9">
    <location>
        <begin position="47"/>
        <end position="71"/>
    </location>
</feature>
<keyword evidence="5 9" id="KW-0812">Transmembrane</keyword>
<dbReference type="InterPro" id="IPR013525">
    <property type="entry name" value="ABC2_TM"/>
</dbReference>
<evidence type="ECO:0000256" key="8">
    <source>
        <dbReference type="ARBA" id="ARBA00023136"/>
    </source>
</evidence>
<evidence type="ECO:0000256" key="5">
    <source>
        <dbReference type="ARBA" id="ARBA00022692"/>
    </source>
</evidence>
<keyword evidence="8 9" id="KW-0472">Membrane</keyword>
<comment type="similarity">
    <text evidence="2">Belongs to the ABC-2 integral membrane protein family.</text>
</comment>
<keyword evidence="7" id="KW-0625">Polysaccharide transport</keyword>
<dbReference type="EMBL" id="CAJNBH010000002">
    <property type="protein sequence ID" value="CAE6702343.1"/>
    <property type="molecule type" value="Genomic_DNA"/>
</dbReference>
<evidence type="ECO:0000256" key="2">
    <source>
        <dbReference type="ARBA" id="ARBA00007783"/>
    </source>
</evidence>
<feature type="transmembrane region" description="Helical" evidence="9">
    <location>
        <begin position="242"/>
        <end position="262"/>
    </location>
</feature>
<keyword evidence="12" id="KW-1185">Reference proteome</keyword>
<comment type="subcellular location">
    <subcellularLocation>
        <location evidence="1">Cell membrane</location>
        <topology evidence="1">Multi-pass membrane protein</topology>
    </subcellularLocation>
</comment>
<evidence type="ECO:0000259" key="10">
    <source>
        <dbReference type="Pfam" id="PF01061"/>
    </source>
</evidence>
<gene>
    <name evidence="11" type="ORF">R69776_00694</name>
</gene>
<keyword evidence="6 9" id="KW-1133">Transmembrane helix</keyword>
<organism evidence="11 12">
    <name type="scientific">Paraburkholderia nemoris</name>
    <dbReference type="NCBI Taxonomy" id="2793076"/>
    <lineage>
        <taxon>Bacteria</taxon>
        <taxon>Pseudomonadati</taxon>
        <taxon>Pseudomonadota</taxon>
        <taxon>Betaproteobacteria</taxon>
        <taxon>Burkholderiales</taxon>
        <taxon>Burkholderiaceae</taxon>
        <taxon>Paraburkholderia</taxon>
    </lineage>
</organism>
<keyword evidence="4" id="KW-1003">Cell membrane</keyword>
<dbReference type="RefSeq" id="WP_200654392.1">
    <property type="nucleotide sequence ID" value="NZ_CAJNBH010000002.1"/>
</dbReference>
<dbReference type="Pfam" id="PF01061">
    <property type="entry name" value="ABC2_membrane"/>
    <property type="match status" value="1"/>
</dbReference>
<comment type="caution">
    <text evidence="11">The sequence shown here is derived from an EMBL/GenBank/DDBJ whole genome shotgun (WGS) entry which is preliminary data.</text>
</comment>
<dbReference type="Proteomes" id="UP000673821">
    <property type="component" value="Unassembled WGS sequence"/>
</dbReference>
<dbReference type="PANTHER" id="PTHR30413:SF10">
    <property type="entry name" value="CAPSULE POLYSACCHARIDE EXPORT INNER-MEMBRANE PROTEIN CTRC"/>
    <property type="match status" value="1"/>
</dbReference>
<evidence type="ECO:0000256" key="4">
    <source>
        <dbReference type="ARBA" id="ARBA00022475"/>
    </source>
</evidence>